<name>A0ABX2E7L3_9FLAO</name>
<dbReference type="InterPro" id="IPR019734">
    <property type="entry name" value="TPR_rpt"/>
</dbReference>
<keyword evidence="1" id="KW-0802">TPR repeat</keyword>
<dbReference type="InterPro" id="IPR011990">
    <property type="entry name" value="TPR-like_helical_dom_sf"/>
</dbReference>
<dbReference type="Gene3D" id="1.25.40.10">
    <property type="entry name" value="Tetratricopeptide repeat domain"/>
    <property type="match status" value="1"/>
</dbReference>
<evidence type="ECO:0000256" key="1">
    <source>
        <dbReference type="PROSITE-ProRule" id="PRU00339"/>
    </source>
</evidence>
<accession>A0ABX2E7L3</accession>
<evidence type="ECO:0000313" key="3">
    <source>
        <dbReference type="Proteomes" id="UP000805085"/>
    </source>
</evidence>
<sequence length="280" mass="32022">MKTNIIYILLVLNLSFVNAQNYKSAFRSDVCNCLEEESLKRVLTENAFKRCLRETLPKYAAQIDASIIEEDTQQKFLKGQLARKDLLSAMPSELIYSCDVYFKHINFLRTSSLLIMRENAKEDEIEKYDQMVALTPSATAYFMRAKVHFKLGNIKETEADIAKSLELNPNSENTISTRHELMLLAWVLEEQERYKEAIEIYDKVYFGALDSEVAKLRALADKKSGGTIANIPVNVTVEDKENSNVNSRIKTVKVNRTDNKSKPSTKVKKDSTSLKKLFKL</sequence>
<dbReference type="EMBL" id="JABRWQ010000005">
    <property type="protein sequence ID" value="NRD24067.1"/>
    <property type="molecule type" value="Genomic_DNA"/>
</dbReference>
<dbReference type="Pfam" id="PF13181">
    <property type="entry name" value="TPR_8"/>
    <property type="match status" value="2"/>
</dbReference>
<reference evidence="2 3" key="1">
    <citation type="journal article" date="2015" name="Int. J. Syst. Evol. Microbiol.">
        <title>Winogradskyella litoriviva sp. nov., isolated from coastal seawater.</title>
        <authorList>
            <person name="Nedashkovskaya O.I."/>
            <person name="Kukhlevskiy A.D."/>
            <person name="Zhukova N.V."/>
            <person name="Kim S.J."/>
            <person name="Rhee S.K."/>
            <person name="Mikhailov V.V."/>
        </authorList>
    </citation>
    <scope>NUCLEOTIDE SEQUENCE [LARGE SCALE GENOMIC DNA]</scope>
    <source>
        <strain evidence="2 3">KMM6491</strain>
    </source>
</reference>
<proteinExistence type="predicted"/>
<organism evidence="2 3">
    <name type="scientific">Winogradskyella litoriviva</name>
    <dbReference type="NCBI Taxonomy" id="1220182"/>
    <lineage>
        <taxon>Bacteria</taxon>
        <taxon>Pseudomonadati</taxon>
        <taxon>Bacteroidota</taxon>
        <taxon>Flavobacteriia</taxon>
        <taxon>Flavobacteriales</taxon>
        <taxon>Flavobacteriaceae</taxon>
        <taxon>Winogradskyella</taxon>
    </lineage>
</organism>
<dbReference type="SUPFAM" id="SSF48452">
    <property type="entry name" value="TPR-like"/>
    <property type="match status" value="1"/>
</dbReference>
<protein>
    <submittedName>
        <fullName evidence="2">Tetratricopeptide repeat protein</fullName>
    </submittedName>
</protein>
<gene>
    <name evidence="2" type="ORF">HNV10_12475</name>
</gene>
<dbReference type="SMART" id="SM00028">
    <property type="entry name" value="TPR"/>
    <property type="match status" value="2"/>
</dbReference>
<evidence type="ECO:0000313" key="2">
    <source>
        <dbReference type="EMBL" id="NRD24067.1"/>
    </source>
</evidence>
<dbReference type="RefSeq" id="WP_173301718.1">
    <property type="nucleotide sequence ID" value="NZ_JABRWQ010000005.1"/>
</dbReference>
<comment type="caution">
    <text evidence="2">The sequence shown here is derived from an EMBL/GenBank/DDBJ whole genome shotgun (WGS) entry which is preliminary data.</text>
</comment>
<feature type="repeat" description="TPR" evidence="1">
    <location>
        <begin position="138"/>
        <end position="171"/>
    </location>
</feature>
<dbReference type="Proteomes" id="UP000805085">
    <property type="component" value="Unassembled WGS sequence"/>
</dbReference>
<keyword evidence="3" id="KW-1185">Reference proteome</keyword>
<dbReference type="PROSITE" id="PS50005">
    <property type="entry name" value="TPR"/>
    <property type="match status" value="1"/>
</dbReference>